<proteinExistence type="predicted"/>
<evidence type="ECO:0000313" key="7">
    <source>
        <dbReference type="Proteomes" id="UP001268089"/>
    </source>
</evidence>
<evidence type="ECO:0000259" key="5">
    <source>
        <dbReference type="PROSITE" id="PS50977"/>
    </source>
</evidence>
<dbReference type="InterPro" id="IPR050109">
    <property type="entry name" value="HTH-type_TetR-like_transc_reg"/>
</dbReference>
<dbReference type="Pfam" id="PF13305">
    <property type="entry name" value="TetR_C_33"/>
    <property type="match status" value="1"/>
</dbReference>
<evidence type="ECO:0000313" key="6">
    <source>
        <dbReference type="EMBL" id="MDR7305029.1"/>
    </source>
</evidence>
<reference evidence="6 7" key="1">
    <citation type="submission" date="2023-07" db="EMBL/GenBank/DDBJ databases">
        <title>Sorghum-associated microbial communities from plants grown in Nebraska, USA.</title>
        <authorList>
            <person name="Schachtman D."/>
        </authorList>
    </citation>
    <scope>NUCLEOTIDE SEQUENCE [LARGE SCALE GENOMIC DNA]</scope>
    <source>
        <strain evidence="6 7">BE308</strain>
    </source>
</reference>
<dbReference type="InterPro" id="IPR036271">
    <property type="entry name" value="Tet_transcr_reg_TetR-rel_C_sf"/>
</dbReference>
<dbReference type="PANTHER" id="PTHR30055:SF220">
    <property type="entry name" value="TETR-FAMILY REGULATORY PROTEIN"/>
    <property type="match status" value="1"/>
</dbReference>
<gene>
    <name evidence="6" type="ORF">J2X15_000295</name>
</gene>
<dbReference type="Proteomes" id="UP001268089">
    <property type="component" value="Unassembled WGS sequence"/>
</dbReference>
<evidence type="ECO:0000256" key="3">
    <source>
        <dbReference type="ARBA" id="ARBA00023163"/>
    </source>
</evidence>
<dbReference type="EMBL" id="JAVDXO010000001">
    <property type="protein sequence ID" value="MDR7305029.1"/>
    <property type="molecule type" value="Genomic_DNA"/>
</dbReference>
<dbReference type="PRINTS" id="PR00455">
    <property type="entry name" value="HTHTETR"/>
</dbReference>
<organism evidence="6 7">
    <name type="scientific">Rhodoferax saidenbachensis</name>
    <dbReference type="NCBI Taxonomy" id="1484693"/>
    <lineage>
        <taxon>Bacteria</taxon>
        <taxon>Pseudomonadati</taxon>
        <taxon>Pseudomonadota</taxon>
        <taxon>Betaproteobacteria</taxon>
        <taxon>Burkholderiales</taxon>
        <taxon>Comamonadaceae</taxon>
        <taxon>Rhodoferax</taxon>
    </lineage>
</organism>
<dbReference type="PANTHER" id="PTHR30055">
    <property type="entry name" value="HTH-TYPE TRANSCRIPTIONAL REGULATOR RUTR"/>
    <property type="match status" value="1"/>
</dbReference>
<dbReference type="Gene3D" id="1.10.357.10">
    <property type="entry name" value="Tetracycline Repressor, domain 2"/>
    <property type="match status" value="1"/>
</dbReference>
<protein>
    <submittedName>
        <fullName evidence="6">AcrR family transcriptional regulator</fullName>
    </submittedName>
</protein>
<feature type="domain" description="HTH tetR-type" evidence="5">
    <location>
        <begin position="18"/>
        <end position="78"/>
    </location>
</feature>
<keyword evidence="7" id="KW-1185">Reference proteome</keyword>
<keyword evidence="1" id="KW-0805">Transcription regulation</keyword>
<dbReference type="SUPFAM" id="SSF48498">
    <property type="entry name" value="Tetracyclin repressor-like, C-terminal domain"/>
    <property type="match status" value="1"/>
</dbReference>
<accession>A0ABU1ZHL0</accession>
<dbReference type="InterPro" id="IPR009057">
    <property type="entry name" value="Homeodomain-like_sf"/>
</dbReference>
<evidence type="ECO:0000256" key="2">
    <source>
        <dbReference type="ARBA" id="ARBA00023125"/>
    </source>
</evidence>
<evidence type="ECO:0000256" key="4">
    <source>
        <dbReference type="PROSITE-ProRule" id="PRU00335"/>
    </source>
</evidence>
<dbReference type="RefSeq" id="WP_310338754.1">
    <property type="nucleotide sequence ID" value="NZ_JAVDXO010000001.1"/>
</dbReference>
<keyword evidence="3" id="KW-0804">Transcription</keyword>
<evidence type="ECO:0000256" key="1">
    <source>
        <dbReference type="ARBA" id="ARBA00023015"/>
    </source>
</evidence>
<keyword evidence="2 4" id="KW-0238">DNA-binding</keyword>
<dbReference type="InterPro" id="IPR025996">
    <property type="entry name" value="MT1864/Rv1816-like_C"/>
</dbReference>
<dbReference type="Pfam" id="PF00440">
    <property type="entry name" value="TetR_N"/>
    <property type="match status" value="1"/>
</dbReference>
<name>A0ABU1ZHL0_9BURK</name>
<dbReference type="InterPro" id="IPR001647">
    <property type="entry name" value="HTH_TetR"/>
</dbReference>
<feature type="DNA-binding region" description="H-T-H motif" evidence="4">
    <location>
        <begin position="41"/>
        <end position="60"/>
    </location>
</feature>
<dbReference type="SUPFAM" id="SSF46689">
    <property type="entry name" value="Homeodomain-like"/>
    <property type="match status" value="1"/>
</dbReference>
<sequence>MPTAKRPPKPPPKPYHHGNLRETLLVAADAVLAERGAQGLTLRDVAKAAGVSHAAPYHHFASLNDLLAAVAERAFGLLAQALEQAATEPDTAERMLKINDAYVACALARPAQFRLMFGPLLARKHDYPEFKVAAERAFGVVLTAACAHDPERGPELALTGWSLAHGLSNLLIDGALEGLPIPVGPGEGLARQLAVRALGVTGAAA</sequence>
<comment type="caution">
    <text evidence="6">The sequence shown here is derived from an EMBL/GenBank/DDBJ whole genome shotgun (WGS) entry which is preliminary data.</text>
</comment>
<dbReference type="PROSITE" id="PS50977">
    <property type="entry name" value="HTH_TETR_2"/>
    <property type="match status" value="1"/>
</dbReference>